<proteinExistence type="predicted"/>
<dbReference type="InterPro" id="IPR011990">
    <property type="entry name" value="TPR-like_helical_dom_sf"/>
</dbReference>
<dbReference type="EMBL" id="JAAHFQ010000222">
    <property type="protein sequence ID" value="NER28497.1"/>
    <property type="molecule type" value="Genomic_DNA"/>
</dbReference>
<accession>A0A6B3NA05</accession>
<name>A0A6B3NA05_9CYAN</name>
<dbReference type="SUPFAM" id="SSF48452">
    <property type="entry name" value="TPR-like"/>
    <property type="match status" value="1"/>
</dbReference>
<gene>
    <name evidence="1" type="ORF">F6J89_12910</name>
</gene>
<reference evidence="1" key="1">
    <citation type="submission" date="2019-11" db="EMBL/GenBank/DDBJ databases">
        <title>Genomic insights into an expanded diversity of filamentous marine cyanobacteria reveals the extraordinary biosynthetic potential of Moorea and Okeania.</title>
        <authorList>
            <person name="Ferreira Leao T."/>
            <person name="Wang M."/>
            <person name="Moss N."/>
            <person name="Da Silva R."/>
            <person name="Sanders J."/>
            <person name="Nurk S."/>
            <person name="Gurevich A."/>
            <person name="Humphrey G."/>
            <person name="Reher R."/>
            <person name="Zhu Q."/>
            <person name="Belda-Ferre P."/>
            <person name="Glukhov E."/>
            <person name="Rex R."/>
            <person name="Dorrestein P.C."/>
            <person name="Knight R."/>
            <person name="Pevzner P."/>
            <person name="Gerwick W.H."/>
            <person name="Gerwick L."/>
        </authorList>
    </citation>
    <scope>NUCLEOTIDE SEQUENCE</scope>
    <source>
        <strain evidence="1">SIO1C4</strain>
    </source>
</reference>
<evidence type="ECO:0000313" key="1">
    <source>
        <dbReference type="EMBL" id="NER28497.1"/>
    </source>
</evidence>
<comment type="caution">
    <text evidence="1">The sequence shown here is derived from an EMBL/GenBank/DDBJ whole genome shotgun (WGS) entry which is preliminary data.</text>
</comment>
<dbReference type="Gene3D" id="1.25.40.10">
    <property type="entry name" value="Tetratricopeptide repeat domain"/>
    <property type="match status" value="1"/>
</dbReference>
<dbReference type="AlphaFoldDB" id="A0A6B3NA05"/>
<evidence type="ECO:0008006" key="2">
    <source>
        <dbReference type="Google" id="ProtNLM"/>
    </source>
</evidence>
<organism evidence="1">
    <name type="scientific">Symploca sp. SIO1C4</name>
    <dbReference type="NCBI Taxonomy" id="2607765"/>
    <lineage>
        <taxon>Bacteria</taxon>
        <taxon>Bacillati</taxon>
        <taxon>Cyanobacteriota</taxon>
        <taxon>Cyanophyceae</taxon>
        <taxon>Coleofasciculales</taxon>
        <taxon>Coleofasciculaceae</taxon>
        <taxon>Symploca</taxon>
    </lineage>
</organism>
<sequence>MTPSMTDSAVKAAITAIESESATKVEKIEMLIEMGLGLQKHSPSPKSLQGAVDLYRRAIDLCAEEHHLLRARATVGMATALRTIPSEGEQLLLQAKEAYETAIPILEEFACPEEVAEAQMNLGLVLQSLVPFNQAHMGESIQAYQQALRVFTWQAYPQEYAILHNNMAIAYLSMPSLSEKGNLSQALAVQSLEQALKQIAVADCPQEYAMLQNNLANTLQYLPSNHPVENNLRAIAAYDEALKVRNPRDTPLEYAHTVANKANALCNLPDVLEHPEAGNRNN</sequence>
<feature type="non-terminal residue" evidence="1">
    <location>
        <position position="282"/>
    </location>
</feature>
<protein>
    <recommendedName>
        <fullName evidence="2">Tetratricopeptide repeat protein</fullName>
    </recommendedName>
</protein>